<evidence type="ECO:0000313" key="3">
    <source>
        <dbReference type="EMBL" id="KAE9296895.1"/>
    </source>
</evidence>
<proteinExistence type="predicted"/>
<reference evidence="3 4" key="1">
    <citation type="submission" date="2018-08" db="EMBL/GenBank/DDBJ databases">
        <title>Genomic investigation of the strawberry pathogen Phytophthora fragariae indicates pathogenicity is determined by transcriptional variation in three key races.</title>
        <authorList>
            <person name="Adams T.M."/>
            <person name="Armitage A.D."/>
            <person name="Sobczyk M.K."/>
            <person name="Bates H.J."/>
            <person name="Dunwell J.M."/>
            <person name="Nellist C.F."/>
            <person name="Harrison R.J."/>
        </authorList>
    </citation>
    <scope>NUCLEOTIDE SEQUENCE [LARGE SCALE GENOMIC DNA]</scope>
    <source>
        <strain evidence="3 4">SCRP333</strain>
    </source>
</reference>
<dbReference type="InterPro" id="IPR005162">
    <property type="entry name" value="Retrotrans_gag_dom"/>
</dbReference>
<feature type="compositionally biased region" description="Basic residues" evidence="1">
    <location>
        <begin position="199"/>
        <end position="214"/>
    </location>
</feature>
<feature type="compositionally biased region" description="Basic and acidic residues" evidence="1">
    <location>
        <begin position="497"/>
        <end position="516"/>
    </location>
</feature>
<evidence type="ECO:0000313" key="4">
    <source>
        <dbReference type="Proteomes" id="UP000434957"/>
    </source>
</evidence>
<feature type="region of interest" description="Disordered" evidence="1">
    <location>
        <begin position="172"/>
        <end position="218"/>
    </location>
</feature>
<feature type="compositionally biased region" description="Basic and acidic residues" evidence="1">
    <location>
        <begin position="183"/>
        <end position="196"/>
    </location>
</feature>
<feature type="compositionally biased region" description="Basic and acidic residues" evidence="1">
    <location>
        <begin position="8"/>
        <end position="21"/>
    </location>
</feature>
<gene>
    <name evidence="3" type="ORF">PR003_g23646</name>
</gene>
<keyword evidence="4" id="KW-1185">Reference proteome</keyword>
<protein>
    <recommendedName>
        <fullName evidence="2">Retrotransposon gag domain-containing protein</fullName>
    </recommendedName>
</protein>
<name>A0A6A4CUM4_9STRA</name>
<feature type="compositionally biased region" description="Polar residues" evidence="1">
    <location>
        <begin position="454"/>
        <end position="468"/>
    </location>
</feature>
<accession>A0A6A4CUM4</accession>
<feature type="region of interest" description="Disordered" evidence="1">
    <location>
        <begin position="401"/>
        <end position="516"/>
    </location>
</feature>
<evidence type="ECO:0000259" key="2">
    <source>
        <dbReference type="Pfam" id="PF03732"/>
    </source>
</evidence>
<feature type="compositionally biased region" description="Basic and acidic residues" evidence="1">
    <location>
        <begin position="146"/>
        <end position="155"/>
    </location>
</feature>
<dbReference type="EMBL" id="QXFT01002527">
    <property type="protein sequence ID" value="KAE9296895.1"/>
    <property type="molecule type" value="Genomic_DNA"/>
</dbReference>
<feature type="domain" description="Retrotransposon gag" evidence="2">
    <location>
        <begin position="313"/>
        <end position="384"/>
    </location>
</feature>
<organism evidence="3 4">
    <name type="scientific">Phytophthora rubi</name>
    <dbReference type="NCBI Taxonomy" id="129364"/>
    <lineage>
        <taxon>Eukaryota</taxon>
        <taxon>Sar</taxon>
        <taxon>Stramenopiles</taxon>
        <taxon>Oomycota</taxon>
        <taxon>Peronosporomycetes</taxon>
        <taxon>Peronosporales</taxon>
        <taxon>Peronosporaceae</taxon>
        <taxon>Phytophthora</taxon>
    </lineage>
</organism>
<dbReference type="Proteomes" id="UP000434957">
    <property type="component" value="Unassembled WGS sequence"/>
</dbReference>
<dbReference type="AlphaFoldDB" id="A0A6A4CUM4"/>
<feature type="region of interest" description="Disordered" evidence="1">
    <location>
        <begin position="1"/>
        <end position="55"/>
    </location>
</feature>
<dbReference type="Pfam" id="PF03732">
    <property type="entry name" value="Retrotrans_gag"/>
    <property type="match status" value="1"/>
</dbReference>
<feature type="region of interest" description="Disordered" evidence="1">
    <location>
        <begin position="119"/>
        <end position="155"/>
    </location>
</feature>
<evidence type="ECO:0000256" key="1">
    <source>
        <dbReference type="SAM" id="MobiDB-lite"/>
    </source>
</evidence>
<comment type="caution">
    <text evidence="3">The sequence shown here is derived from an EMBL/GenBank/DDBJ whole genome shotgun (WGS) entry which is preliminary data.</text>
</comment>
<feature type="compositionally biased region" description="Polar residues" evidence="1">
    <location>
        <begin position="481"/>
        <end position="493"/>
    </location>
</feature>
<sequence>MGRSSRSVPDREVAKPDHAQDDYEDGTEESKALVQVTKGPPESRGYRPSLNSSTPAANKVLGRMLERMIESSECVRQFTPQMVCQSVWAELSGELVWPVNTITTTQVVDDTVSLLRAMGLGRPPRTPGVQEGEDLSRISFPQTPKKSAEGSADRSTIDGVFSAKAASSPYFQDSHVATPRSTSRAEHLPRESEVSRGSRGARPRYATRRTTRRFVQRDDSSFDDIEDYTDYTDHGDATDSPSDELTRQVLEVSEMKRLNSTPRLELANHQSLAQIRHFAGARNKSENSMQWLRAFMYEIKGTHTPPNEWCMAFELSLRDGALHWYRQLSKKTKRQWKLLSEAFIKYYCSQFSQSAKARYYSAKQDGSEHVCDYLNRLNGYALEATLSGLMVELQVRIPTRGRATRPSQNQYTYSDDESEPRYHGFSDDDRDNGDFGESYDSDEGGDHVAAASENDVQQQTGRSHTQVIDNEEAANPDEVSTAVTDLSTETTAANDHVNMDRAQHVEEPDIRSTRRI</sequence>